<name>A0AAD7A279_9AGAR</name>
<evidence type="ECO:0000256" key="1">
    <source>
        <dbReference type="SAM" id="MobiDB-lite"/>
    </source>
</evidence>
<dbReference type="EMBL" id="JARIHO010000018">
    <property type="protein sequence ID" value="KAJ7348014.1"/>
    <property type="molecule type" value="Genomic_DNA"/>
</dbReference>
<feature type="region of interest" description="Disordered" evidence="1">
    <location>
        <begin position="63"/>
        <end position="85"/>
    </location>
</feature>
<feature type="region of interest" description="Disordered" evidence="1">
    <location>
        <begin position="337"/>
        <end position="369"/>
    </location>
</feature>
<accession>A0AAD7A279</accession>
<proteinExistence type="predicted"/>
<evidence type="ECO:0000313" key="3">
    <source>
        <dbReference type="Proteomes" id="UP001218218"/>
    </source>
</evidence>
<feature type="compositionally biased region" description="Polar residues" evidence="1">
    <location>
        <begin position="337"/>
        <end position="347"/>
    </location>
</feature>
<dbReference type="AlphaFoldDB" id="A0AAD7A279"/>
<organism evidence="2 3">
    <name type="scientific">Mycena albidolilacea</name>
    <dbReference type="NCBI Taxonomy" id="1033008"/>
    <lineage>
        <taxon>Eukaryota</taxon>
        <taxon>Fungi</taxon>
        <taxon>Dikarya</taxon>
        <taxon>Basidiomycota</taxon>
        <taxon>Agaricomycotina</taxon>
        <taxon>Agaricomycetes</taxon>
        <taxon>Agaricomycetidae</taxon>
        <taxon>Agaricales</taxon>
        <taxon>Marasmiineae</taxon>
        <taxon>Mycenaceae</taxon>
        <taxon>Mycena</taxon>
    </lineage>
</organism>
<feature type="compositionally biased region" description="Polar residues" evidence="1">
    <location>
        <begin position="73"/>
        <end position="85"/>
    </location>
</feature>
<protein>
    <submittedName>
        <fullName evidence="2">Uncharacterized protein</fullName>
    </submittedName>
</protein>
<sequence length="369" mass="41066">MFVSPAAARTRTAARGGKHLTFLLLPAATRTSRSKIPNITPLEPVITKETAHAPLPHQRSFSSVAAESRFLEQPSSPTPLQSCRSPSMATYMEETPSIAPGMERGYTLSPMAELERNYSSHSESESSLFEHATSISSKWTLEATDILDRGVSLHPRLVVRFSLETGLLIRTEKTIKDMNTLLSRSSALVPGRITFSVIDPQYSFLRVLRSAGDMNQLLVTWQALSTRMDLAQRSLVKYQHKFRVLTRDEMPTSPVLTAPEVYNAFPEDGSPIVDVNYLYENVPHLQSVWPCNYEPGKVTVESVIRIPPHLSLAFPKRLAEEHPLTFYYTEDGTRVTLPSSIRSSHGTGPNFMPPPPETAGPSRRTHLQG</sequence>
<dbReference type="Proteomes" id="UP001218218">
    <property type="component" value="Unassembled WGS sequence"/>
</dbReference>
<reference evidence="2" key="1">
    <citation type="submission" date="2023-03" db="EMBL/GenBank/DDBJ databases">
        <title>Massive genome expansion in bonnet fungi (Mycena s.s.) driven by repeated elements and novel gene families across ecological guilds.</title>
        <authorList>
            <consortium name="Lawrence Berkeley National Laboratory"/>
            <person name="Harder C.B."/>
            <person name="Miyauchi S."/>
            <person name="Viragh M."/>
            <person name="Kuo A."/>
            <person name="Thoen E."/>
            <person name="Andreopoulos B."/>
            <person name="Lu D."/>
            <person name="Skrede I."/>
            <person name="Drula E."/>
            <person name="Henrissat B."/>
            <person name="Morin E."/>
            <person name="Kohler A."/>
            <person name="Barry K."/>
            <person name="LaButti K."/>
            <person name="Morin E."/>
            <person name="Salamov A."/>
            <person name="Lipzen A."/>
            <person name="Mereny Z."/>
            <person name="Hegedus B."/>
            <person name="Baldrian P."/>
            <person name="Stursova M."/>
            <person name="Weitz H."/>
            <person name="Taylor A."/>
            <person name="Grigoriev I.V."/>
            <person name="Nagy L.G."/>
            <person name="Martin F."/>
            <person name="Kauserud H."/>
        </authorList>
    </citation>
    <scope>NUCLEOTIDE SEQUENCE</scope>
    <source>
        <strain evidence="2">CBHHK002</strain>
    </source>
</reference>
<evidence type="ECO:0000313" key="2">
    <source>
        <dbReference type="EMBL" id="KAJ7348014.1"/>
    </source>
</evidence>
<keyword evidence="3" id="KW-1185">Reference proteome</keyword>
<comment type="caution">
    <text evidence="2">The sequence shown here is derived from an EMBL/GenBank/DDBJ whole genome shotgun (WGS) entry which is preliminary data.</text>
</comment>
<gene>
    <name evidence="2" type="ORF">DFH08DRAFT_960378</name>
</gene>